<name>A0A0A9ZAR0_LYGHE</name>
<reference evidence="3" key="1">
    <citation type="journal article" date="2014" name="PLoS ONE">
        <title>Transcriptome-Based Identification of ABC Transporters in the Western Tarnished Plant Bug Lygus hesperus.</title>
        <authorList>
            <person name="Hull J.J."/>
            <person name="Chaney K."/>
            <person name="Geib S.M."/>
            <person name="Fabrick J.A."/>
            <person name="Brent C.S."/>
            <person name="Walsh D."/>
            <person name="Lavine L.C."/>
        </authorList>
    </citation>
    <scope>NUCLEOTIDE SEQUENCE</scope>
</reference>
<dbReference type="EMBL" id="GBHO01002628">
    <property type="protein sequence ID" value="JAG40976.1"/>
    <property type="molecule type" value="Transcribed_RNA"/>
</dbReference>
<organism evidence="3">
    <name type="scientific">Lygus hesperus</name>
    <name type="common">Western plant bug</name>
    <dbReference type="NCBI Taxonomy" id="30085"/>
    <lineage>
        <taxon>Eukaryota</taxon>
        <taxon>Metazoa</taxon>
        <taxon>Ecdysozoa</taxon>
        <taxon>Arthropoda</taxon>
        <taxon>Hexapoda</taxon>
        <taxon>Insecta</taxon>
        <taxon>Pterygota</taxon>
        <taxon>Neoptera</taxon>
        <taxon>Paraneoptera</taxon>
        <taxon>Hemiptera</taxon>
        <taxon>Heteroptera</taxon>
        <taxon>Panheteroptera</taxon>
        <taxon>Cimicomorpha</taxon>
        <taxon>Miridae</taxon>
        <taxon>Mirini</taxon>
        <taxon>Lygus</taxon>
    </lineage>
</organism>
<dbReference type="AlphaFoldDB" id="A0A0A9ZAR0"/>
<evidence type="ECO:0000256" key="1">
    <source>
        <dbReference type="SAM" id="MobiDB-lite"/>
    </source>
</evidence>
<evidence type="ECO:0000256" key="2">
    <source>
        <dbReference type="SAM" id="SignalP"/>
    </source>
</evidence>
<proteinExistence type="predicted"/>
<keyword evidence="2" id="KW-0732">Signal</keyword>
<feature type="chain" id="PRO_5002071386" evidence="2">
    <location>
        <begin position="19"/>
        <end position="172"/>
    </location>
</feature>
<feature type="signal peptide" evidence="2">
    <location>
        <begin position="1"/>
        <end position="18"/>
    </location>
</feature>
<evidence type="ECO:0000313" key="3">
    <source>
        <dbReference type="EMBL" id="JAG40976.1"/>
    </source>
</evidence>
<protein>
    <submittedName>
        <fullName evidence="3">Toxin Cll2b</fullName>
    </submittedName>
</protein>
<accession>A0A0A9ZAR0</accession>
<feature type="non-terminal residue" evidence="3">
    <location>
        <position position="1"/>
    </location>
</feature>
<sequence length="172" mass="18811">GSMLPVLILLALPQNGFSENGGDGLDYEAVPLAIEAVSSSVQYNRGGGGHYPPCHGPWCPQKQGPEIIYSKPRYTCPYGGTLYVNTYGQFRCSSSYPQPWTPRRRGQFQNSGRLLYPGPDGDVYYDPPDESGNGYVYPVYPANPANTRTSPPLSYRCPTGRHPVTMSNGQTL</sequence>
<reference evidence="3" key="2">
    <citation type="submission" date="2014-07" db="EMBL/GenBank/DDBJ databases">
        <authorList>
            <person name="Hull J."/>
        </authorList>
    </citation>
    <scope>NUCLEOTIDE SEQUENCE</scope>
</reference>
<feature type="region of interest" description="Disordered" evidence="1">
    <location>
        <begin position="150"/>
        <end position="172"/>
    </location>
</feature>
<gene>
    <name evidence="3" type="primary">SC2B</name>
    <name evidence="3" type="ORF">CM83_19698</name>
</gene>
<feature type="non-terminal residue" evidence="3">
    <location>
        <position position="172"/>
    </location>
</feature>